<evidence type="ECO:0000256" key="9">
    <source>
        <dbReference type="ARBA" id="ARBA00023098"/>
    </source>
</evidence>
<feature type="transmembrane region" description="Helical" evidence="13">
    <location>
        <begin position="23"/>
        <end position="44"/>
    </location>
</feature>
<dbReference type="GO" id="GO:0016126">
    <property type="term" value="P:sterol biosynthetic process"/>
    <property type="evidence" value="ECO:0007669"/>
    <property type="project" value="UniProtKB-KW"/>
</dbReference>
<reference evidence="16 17" key="1">
    <citation type="submission" date="2019-07" db="EMBL/GenBank/DDBJ databases">
        <title>Genomes of Cafeteria roenbergensis.</title>
        <authorList>
            <person name="Fischer M.G."/>
            <person name="Hackl T."/>
            <person name="Roman M."/>
        </authorList>
    </citation>
    <scope>NUCLEOTIDE SEQUENCE [LARGE SCALE GENOMIC DNA]</scope>
    <source>
        <strain evidence="14 17">BVI</strain>
        <strain evidence="15 16">E4-10P</strain>
    </source>
</reference>
<dbReference type="GO" id="GO:0030674">
    <property type="term" value="F:protein-macromolecule adaptor activity"/>
    <property type="evidence" value="ECO:0007669"/>
    <property type="project" value="TreeGrafter"/>
</dbReference>
<evidence type="ECO:0000256" key="1">
    <source>
        <dbReference type="ARBA" id="ARBA00004477"/>
    </source>
</evidence>
<accession>A0A5A8C225</accession>
<evidence type="ECO:0000313" key="16">
    <source>
        <dbReference type="Proteomes" id="UP000322899"/>
    </source>
</evidence>
<dbReference type="Proteomes" id="UP000322899">
    <property type="component" value="Unassembled WGS sequence"/>
</dbReference>
<evidence type="ECO:0000256" key="3">
    <source>
        <dbReference type="ARBA" id="ARBA00022516"/>
    </source>
</evidence>
<sequence length="154" mass="16484">MGSMPSTSAIGVLNGSYEEQDLLQAWLLVVASLRALSVFLGYFAPMQMLPRVFSGIWSGKEKEDDAPSKTVSGLTARTFAVWTTVTCIVTATCALSLDNKTVVALTASSFATVLCFFGLELALYRTMKFGSIVTPGIIASVSVGWLARHYLAMA</sequence>
<evidence type="ECO:0000256" key="4">
    <source>
        <dbReference type="ARBA" id="ARBA00022692"/>
    </source>
</evidence>
<evidence type="ECO:0000256" key="7">
    <source>
        <dbReference type="ARBA" id="ARBA00022989"/>
    </source>
</evidence>
<evidence type="ECO:0000256" key="8">
    <source>
        <dbReference type="ARBA" id="ARBA00023011"/>
    </source>
</evidence>
<dbReference type="OrthoDB" id="6485510at2759"/>
<dbReference type="InterPro" id="IPR005352">
    <property type="entry name" value="Erg28"/>
</dbReference>
<evidence type="ECO:0000256" key="6">
    <source>
        <dbReference type="ARBA" id="ARBA00022955"/>
    </source>
</evidence>
<keyword evidence="5" id="KW-0256">Endoplasmic reticulum</keyword>
<keyword evidence="8" id="KW-0756">Sterol biosynthesis</keyword>
<evidence type="ECO:0000313" key="14">
    <source>
        <dbReference type="EMBL" id="KAA0146150.1"/>
    </source>
</evidence>
<keyword evidence="12" id="KW-0753">Steroid metabolism</keyword>
<dbReference type="Proteomes" id="UP000323011">
    <property type="component" value="Unassembled WGS sequence"/>
</dbReference>
<feature type="transmembrane region" description="Helical" evidence="13">
    <location>
        <begin position="129"/>
        <end position="147"/>
    </location>
</feature>
<evidence type="ECO:0000256" key="2">
    <source>
        <dbReference type="ARBA" id="ARBA00005377"/>
    </source>
</evidence>
<evidence type="ECO:0000256" key="5">
    <source>
        <dbReference type="ARBA" id="ARBA00022824"/>
    </source>
</evidence>
<dbReference type="Pfam" id="PF03694">
    <property type="entry name" value="Erg28"/>
    <property type="match status" value="1"/>
</dbReference>
<dbReference type="PANTHER" id="PTHR15451:SF19">
    <property type="entry name" value="ERGOSTEROL BIOSYNTHETIC PROTEIN 28 HOMOLOG"/>
    <property type="match status" value="1"/>
</dbReference>
<comment type="subcellular location">
    <subcellularLocation>
        <location evidence="1">Endoplasmic reticulum membrane</location>
        <topology evidence="1">Multi-pass membrane protein</topology>
    </subcellularLocation>
</comment>
<evidence type="ECO:0000313" key="17">
    <source>
        <dbReference type="Proteomes" id="UP000323011"/>
    </source>
</evidence>
<evidence type="ECO:0000256" key="11">
    <source>
        <dbReference type="ARBA" id="ARBA00023166"/>
    </source>
</evidence>
<evidence type="ECO:0000256" key="13">
    <source>
        <dbReference type="SAM" id="Phobius"/>
    </source>
</evidence>
<evidence type="ECO:0000313" key="15">
    <source>
        <dbReference type="EMBL" id="KAA0176950.1"/>
    </source>
</evidence>
<evidence type="ECO:0000256" key="12">
    <source>
        <dbReference type="ARBA" id="ARBA00023221"/>
    </source>
</evidence>
<organism evidence="14 17">
    <name type="scientific">Cafeteria roenbergensis</name>
    <name type="common">Marine flagellate</name>
    <dbReference type="NCBI Taxonomy" id="33653"/>
    <lineage>
        <taxon>Eukaryota</taxon>
        <taxon>Sar</taxon>
        <taxon>Stramenopiles</taxon>
        <taxon>Bigyra</taxon>
        <taxon>Opalozoa</taxon>
        <taxon>Bicosoecida</taxon>
        <taxon>Cafeteriaceae</taxon>
        <taxon>Cafeteria</taxon>
    </lineage>
</organism>
<dbReference type="EMBL" id="VLTN01000098">
    <property type="protein sequence ID" value="KAA0146150.1"/>
    <property type="molecule type" value="Genomic_DNA"/>
</dbReference>
<proteinExistence type="inferred from homology"/>
<comment type="similarity">
    <text evidence="2">Belongs to the ERG28 family.</text>
</comment>
<dbReference type="PANTHER" id="PTHR15451">
    <property type="entry name" value="ERGOSTEROL BIOSYNTHETIC PROTEIN 28-RELATED"/>
    <property type="match status" value="1"/>
</dbReference>
<keyword evidence="7 13" id="KW-1133">Transmembrane helix</keyword>
<name>A0A5A8C225_CAFRO</name>
<comment type="caution">
    <text evidence="14">The sequence shown here is derived from an EMBL/GenBank/DDBJ whole genome shotgun (WGS) entry which is preliminary data.</text>
</comment>
<dbReference type="AlphaFoldDB" id="A0A5A8C225"/>
<evidence type="ECO:0000256" key="10">
    <source>
        <dbReference type="ARBA" id="ARBA00023136"/>
    </source>
</evidence>
<keyword evidence="4 13" id="KW-0812">Transmembrane</keyword>
<keyword evidence="10 13" id="KW-0472">Membrane</keyword>
<gene>
    <name evidence="15" type="ORF">FNF27_01772</name>
    <name evidence="14" type="ORF">FNF29_08211</name>
</gene>
<feature type="transmembrane region" description="Helical" evidence="13">
    <location>
        <begin position="79"/>
        <end position="97"/>
    </location>
</feature>
<dbReference type="GO" id="GO:0005789">
    <property type="term" value="C:endoplasmic reticulum membrane"/>
    <property type="evidence" value="ECO:0007669"/>
    <property type="project" value="UniProtKB-SubCell"/>
</dbReference>
<keyword evidence="9" id="KW-0443">Lipid metabolism</keyword>
<feature type="transmembrane region" description="Helical" evidence="13">
    <location>
        <begin position="103"/>
        <end position="122"/>
    </location>
</feature>
<keyword evidence="6" id="KW-0752">Steroid biosynthesis</keyword>
<dbReference type="OMA" id="NIAIWTY"/>
<keyword evidence="3" id="KW-0444">Lipid biosynthesis</keyword>
<protein>
    <submittedName>
        <fullName evidence="14">Uncharacterized protein</fullName>
    </submittedName>
</protein>
<dbReference type="EMBL" id="VLTO01000006">
    <property type="protein sequence ID" value="KAA0176950.1"/>
    <property type="molecule type" value="Genomic_DNA"/>
</dbReference>
<keyword evidence="11" id="KW-1207">Sterol metabolism</keyword>
<keyword evidence="17" id="KW-1185">Reference proteome</keyword>